<protein>
    <submittedName>
        <fullName evidence="1">Uncharacterized protein</fullName>
    </submittedName>
</protein>
<name>A0A8T0GS62_CERPU</name>
<reference evidence="1" key="1">
    <citation type="submission" date="2020-06" db="EMBL/GenBank/DDBJ databases">
        <title>WGS assembly of Ceratodon purpureus strain R40.</title>
        <authorList>
            <person name="Carey S.B."/>
            <person name="Jenkins J."/>
            <person name="Shu S."/>
            <person name="Lovell J.T."/>
            <person name="Sreedasyam A."/>
            <person name="Maumus F."/>
            <person name="Tiley G.P."/>
            <person name="Fernandez-Pozo N."/>
            <person name="Barry K."/>
            <person name="Chen C."/>
            <person name="Wang M."/>
            <person name="Lipzen A."/>
            <person name="Daum C."/>
            <person name="Saski C.A."/>
            <person name="Payton A.C."/>
            <person name="Mcbreen J.C."/>
            <person name="Conrad R.E."/>
            <person name="Kollar L.M."/>
            <person name="Olsson S."/>
            <person name="Huttunen S."/>
            <person name="Landis J.B."/>
            <person name="Wickett N.J."/>
            <person name="Johnson M.G."/>
            <person name="Rensing S.A."/>
            <person name="Grimwood J."/>
            <person name="Schmutz J."/>
            <person name="Mcdaniel S.F."/>
        </authorList>
    </citation>
    <scope>NUCLEOTIDE SEQUENCE</scope>
    <source>
        <strain evidence="1">R40</strain>
    </source>
</reference>
<evidence type="ECO:0000313" key="2">
    <source>
        <dbReference type="Proteomes" id="UP000822688"/>
    </source>
</evidence>
<sequence length="58" mass="6330">MFTSVFNKTPQLCIPGPILQMRTLPRLAAALDVGDGLKDVRQCLGEQGACSLARERSR</sequence>
<evidence type="ECO:0000313" key="1">
    <source>
        <dbReference type="EMBL" id="KAG0561427.1"/>
    </source>
</evidence>
<dbReference type="Proteomes" id="UP000822688">
    <property type="component" value="Chromosome 9"/>
</dbReference>
<comment type="caution">
    <text evidence="1">The sequence shown here is derived from an EMBL/GenBank/DDBJ whole genome shotgun (WGS) entry which is preliminary data.</text>
</comment>
<dbReference type="AlphaFoldDB" id="A0A8T0GS62"/>
<organism evidence="1 2">
    <name type="scientific">Ceratodon purpureus</name>
    <name type="common">Fire moss</name>
    <name type="synonym">Dicranum purpureum</name>
    <dbReference type="NCBI Taxonomy" id="3225"/>
    <lineage>
        <taxon>Eukaryota</taxon>
        <taxon>Viridiplantae</taxon>
        <taxon>Streptophyta</taxon>
        <taxon>Embryophyta</taxon>
        <taxon>Bryophyta</taxon>
        <taxon>Bryophytina</taxon>
        <taxon>Bryopsida</taxon>
        <taxon>Dicranidae</taxon>
        <taxon>Pseudoditrichales</taxon>
        <taxon>Ditrichaceae</taxon>
        <taxon>Ceratodon</taxon>
    </lineage>
</organism>
<keyword evidence="2" id="KW-1185">Reference proteome</keyword>
<dbReference type="EMBL" id="CM026430">
    <property type="protein sequence ID" value="KAG0561427.1"/>
    <property type="molecule type" value="Genomic_DNA"/>
</dbReference>
<proteinExistence type="predicted"/>
<gene>
    <name evidence="1" type="ORF">KC19_9G064100</name>
</gene>
<accession>A0A8T0GS62</accession>